<name>A0A438FPQ4_VITVI</name>
<evidence type="ECO:0000313" key="2">
    <source>
        <dbReference type="Proteomes" id="UP000288805"/>
    </source>
</evidence>
<sequence length="136" mass="15405">MGFGEKWCRWIKWCLSTARFFVLVNGTPTGFFQSSRGLRQGDPILPYLFIIVMEAFNCLLKRAVFEGFLSPCLIEGVKGSRLRVNLEKNELIPVGRVENMEELAEEFSYKVGRLPSTYLGMSLDAPFKSVAAWDGI</sequence>
<protein>
    <submittedName>
        <fullName evidence="1">Uncharacterized protein</fullName>
    </submittedName>
</protein>
<dbReference type="Proteomes" id="UP000288805">
    <property type="component" value="Unassembled WGS sequence"/>
</dbReference>
<dbReference type="AlphaFoldDB" id="A0A438FPQ4"/>
<dbReference type="InterPro" id="IPR052343">
    <property type="entry name" value="Retrotransposon-Effector_Assoc"/>
</dbReference>
<gene>
    <name evidence="1" type="ORF">CK203_064903</name>
</gene>
<organism evidence="1 2">
    <name type="scientific">Vitis vinifera</name>
    <name type="common">Grape</name>
    <dbReference type="NCBI Taxonomy" id="29760"/>
    <lineage>
        <taxon>Eukaryota</taxon>
        <taxon>Viridiplantae</taxon>
        <taxon>Streptophyta</taxon>
        <taxon>Embryophyta</taxon>
        <taxon>Tracheophyta</taxon>
        <taxon>Spermatophyta</taxon>
        <taxon>Magnoliopsida</taxon>
        <taxon>eudicotyledons</taxon>
        <taxon>Gunneridae</taxon>
        <taxon>Pentapetalae</taxon>
        <taxon>rosids</taxon>
        <taxon>Vitales</taxon>
        <taxon>Vitaceae</taxon>
        <taxon>Viteae</taxon>
        <taxon>Vitis</taxon>
    </lineage>
</organism>
<comment type="caution">
    <text evidence="1">The sequence shown here is derived from an EMBL/GenBank/DDBJ whole genome shotgun (WGS) entry which is preliminary data.</text>
</comment>
<proteinExistence type="predicted"/>
<evidence type="ECO:0000313" key="1">
    <source>
        <dbReference type="EMBL" id="RVW61922.1"/>
    </source>
</evidence>
<accession>A0A438FPQ4</accession>
<dbReference type="PANTHER" id="PTHR46890:SF1">
    <property type="entry name" value="REVERSE TRANSCRIPTASE DOMAIN-CONTAINING PROTEIN"/>
    <property type="match status" value="1"/>
</dbReference>
<dbReference type="EMBL" id="QGNW01000797">
    <property type="protein sequence ID" value="RVW61922.1"/>
    <property type="molecule type" value="Genomic_DNA"/>
</dbReference>
<dbReference type="PANTHER" id="PTHR46890">
    <property type="entry name" value="NON-LTR RETROLELEMENT REVERSE TRANSCRIPTASE-LIKE PROTEIN-RELATED"/>
    <property type="match status" value="1"/>
</dbReference>
<reference evidence="1 2" key="1">
    <citation type="journal article" date="2018" name="PLoS Genet.">
        <title>Population sequencing reveals clonal diversity and ancestral inbreeding in the grapevine cultivar Chardonnay.</title>
        <authorList>
            <person name="Roach M.J."/>
            <person name="Johnson D.L."/>
            <person name="Bohlmann J."/>
            <person name="van Vuuren H.J."/>
            <person name="Jones S.J."/>
            <person name="Pretorius I.S."/>
            <person name="Schmidt S.A."/>
            <person name="Borneman A.R."/>
        </authorList>
    </citation>
    <scope>NUCLEOTIDE SEQUENCE [LARGE SCALE GENOMIC DNA]</scope>
    <source>
        <strain evidence="2">cv. Chardonnay</strain>
        <tissue evidence="1">Leaf</tissue>
    </source>
</reference>